<dbReference type="EMBL" id="AP024233">
    <property type="protein sequence ID" value="BCO10139.1"/>
    <property type="molecule type" value="Genomic_DNA"/>
</dbReference>
<evidence type="ECO:0000256" key="1">
    <source>
        <dbReference type="SAM" id="Phobius"/>
    </source>
</evidence>
<dbReference type="AlphaFoldDB" id="A0A915U2G5"/>
<dbReference type="Proteomes" id="UP001063350">
    <property type="component" value="Chromosome"/>
</dbReference>
<name>A0A915U2G5_9BACT</name>
<protein>
    <submittedName>
        <fullName evidence="2">Uncharacterized protein</fullName>
    </submittedName>
</protein>
<feature type="transmembrane region" description="Helical" evidence="1">
    <location>
        <begin position="38"/>
        <end position="56"/>
    </location>
</feature>
<dbReference type="RefSeq" id="WP_267926876.1">
    <property type="nucleotide sequence ID" value="NZ_AP024233.1"/>
</dbReference>
<keyword evidence="1" id="KW-0812">Transmembrane</keyword>
<dbReference type="KEGG" id="ddu:GF1_25150"/>
<reference evidence="2" key="1">
    <citation type="submission" date="2020-12" db="EMBL/GenBank/DDBJ databases">
        <title>Desulfobium dissulfuricans gen. nov., sp. nov., a novel mesophilic, sulfate-reducing bacterium isolated from a deep-sea hydrothermal vent.</title>
        <authorList>
            <person name="Hashimoto Y."/>
            <person name="Tame A."/>
            <person name="Sawayama S."/>
            <person name="Miyazaki J."/>
            <person name="Takai K."/>
            <person name="Nakagawa S."/>
        </authorList>
    </citation>
    <scope>NUCLEOTIDE SEQUENCE</scope>
    <source>
        <strain evidence="2">GF1</strain>
    </source>
</reference>
<feature type="transmembrane region" description="Helical" evidence="1">
    <location>
        <begin position="7"/>
        <end position="26"/>
    </location>
</feature>
<gene>
    <name evidence="2" type="ORF">GF1_25150</name>
</gene>
<proteinExistence type="predicted"/>
<feature type="transmembrane region" description="Helical" evidence="1">
    <location>
        <begin position="85"/>
        <end position="106"/>
    </location>
</feature>
<sequence>MIIWKGWGILAIVIPLLCSLGAQFIIDAIMGAGWYMEASWPMPLALALSAVFVFVTGKRLNNRPGKVFIDPESNEKVELRKSHSLFWIPLQYWSPVIIILAGWLFAVKAGLIPS</sequence>
<keyword evidence="3" id="KW-1185">Reference proteome</keyword>
<keyword evidence="1" id="KW-1133">Transmembrane helix</keyword>
<organism evidence="2 3">
    <name type="scientific">Desulfolithobacter dissulfuricans</name>
    <dbReference type="NCBI Taxonomy" id="2795293"/>
    <lineage>
        <taxon>Bacteria</taxon>
        <taxon>Pseudomonadati</taxon>
        <taxon>Thermodesulfobacteriota</taxon>
        <taxon>Desulfobulbia</taxon>
        <taxon>Desulfobulbales</taxon>
        <taxon>Desulfobulbaceae</taxon>
        <taxon>Desulfolithobacter</taxon>
    </lineage>
</organism>
<evidence type="ECO:0000313" key="2">
    <source>
        <dbReference type="EMBL" id="BCO10139.1"/>
    </source>
</evidence>
<evidence type="ECO:0000313" key="3">
    <source>
        <dbReference type="Proteomes" id="UP001063350"/>
    </source>
</evidence>
<accession>A0A915U2G5</accession>
<keyword evidence="1" id="KW-0472">Membrane</keyword>